<dbReference type="GO" id="GO:0030288">
    <property type="term" value="C:outer membrane-bounded periplasmic space"/>
    <property type="evidence" value="ECO:0007669"/>
    <property type="project" value="UniProtKB-UniRule"/>
</dbReference>
<comment type="similarity">
    <text evidence="2">Belongs to the CpoB family.</text>
</comment>
<dbReference type="InterPro" id="IPR039565">
    <property type="entry name" value="BamD-like"/>
</dbReference>
<dbReference type="EMBL" id="QJKB01000001">
    <property type="protein sequence ID" value="PXX47646.1"/>
    <property type="molecule type" value="Genomic_DNA"/>
</dbReference>
<keyword evidence="2" id="KW-0175">Coiled coil</keyword>
<reference evidence="5 6" key="1">
    <citation type="submission" date="2018-05" db="EMBL/GenBank/DDBJ databases">
        <title>Genomic Encyclopedia of Type Strains, Phase IV (KMG-IV): sequencing the most valuable type-strain genomes for metagenomic binning, comparative biology and taxonomic classification.</title>
        <authorList>
            <person name="Goeker M."/>
        </authorList>
    </citation>
    <scope>NUCLEOTIDE SEQUENCE [LARGE SCALE GENOMIC DNA]</scope>
    <source>
        <strain evidence="5 6">DSM 19792</strain>
    </source>
</reference>
<comment type="function">
    <text evidence="2">Mediates coordination of peptidoglycan synthesis and outer membrane constriction during cell division.</text>
</comment>
<keyword evidence="1 2" id="KW-0732">Signal</keyword>
<evidence type="ECO:0000256" key="2">
    <source>
        <dbReference type="HAMAP-Rule" id="MF_02066"/>
    </source>
</evidence>
<proteinExistence type="inferred from homology"/>
<name>A0A318JGD0_9BURK</name>
<dbReference type="HAMAP" id="MF_02066">
    <property type="entry name" value="CpoB"/>
    <property type="match status" value="1"/>
</dbReference>
<dbReference type="Pfam" id="PF13525">
    <property type="entry name" value="YfiO"/>
    <property type="match status" value="1"/>
</dbReference>
<feature type="signal peptide" evidence="2">
    <location>
        <begin position="1"/>
        <end position="26"/>
    </location>
</feature>
<organism evidence="5 6">
    <name type="scientific">Undibacterium pigrum</name>
    <dbReference type="NCBI Taxonomy" id="401470"/>
    <lineage>
        <taxon>Bacteria</taxon>
        <taxon>Pseudomonadati</taxon>
        <taxon>Pseudomonadota</taxon>
        <taxon>Betaproteobacteria</taxon>
        <taxon>Burkholderiales</taxon>
        <taxon>Oxalobacteraceae</taxon>
        <taxon>Undibacterium</taxon>
    </lineage>
</organism>
<dbReference type="OrthoDB" id="8525418at2"/>
<dbReference type="InterPro" id="IPR014162">
    <property type="entry name" value="CpoB_C"/>
</dbReference>
<keyword evidence="2" id="KW-0132">Cell division</keyword>
<evidence type="ECO:0000259" key="4">
    <source>
        <dbReference type="Pfam" id="PF16331"/>
    </source>
</evidence>
<dbReference type="Proteomes" id="UP000247792">
    <property type="component" value="Unassembled WGS sequence"/>
</dbReference>
<dbReference type="SUPFAM" id="SSF48452">
    <property type="entry name" value="TPR-like"/>
    <property type="match status" value="1"/>
</dbReference>
<keyword evidence="2" id="KW-0131">Cell cycle</keyword>
<evidence type="ECO:0000259" key="3">
    <source>
        <dbReference type="Pfam" id="PF13525"/>
    </source>
</evidence>
<dbReference type="InterPro" id="IPR034706">
    <property type="entry name" value="CpoB"/>
</dbReference>
<evidence type="ECO:0000313" key="6">
    <source>
        <dbReference type="Proteomes" id="UP000247792"/>
    </source>
</evidence>
<feature type="chain" id="PRO_5016470340" description="Cell division coordinator CpoB" evidence="2">
    <location>
        <begin position="27"/>
        <end position="253"/>
    </location>
</feature>
<dbReference type="NCBIfam" id="TIGR02795">
    <property type="entry name" value="tol_pal_ybgF"/>
    <property type="match status" value="1"/>
</dbReference>
<feature type="coiled-coil region" evidence="2">
    <location>
        <begin position="65"/>
        <end position="99"/>
    </location>
</feature>
<dbReference type="GO" id="GO:0070206">
    <property type="term" value="P:protein trimerization"/>
    <property type="evidence" value="ECO:0007669"/>
    <property type="project" value="InterPro"/>
</dbReference>
<comment type="subcellular location">
    <subcellularLocation>
        <location evidence="2">Periplasm</location>
    </subcellularLocation>
</comment>
<keyword evidence="6" id="KW-1185">Reference proteome</keyword>
<gene>
    <name evidence="2" type="primary">cpoB</name>
    <name evidence="5" type="ORF">DFR42_1011238</name>
</gene>
<dbReference type="Gene3D" id="1.20.5.110">
    <property type="match status" value="1"/>
</dbReference>
<feature type="domain" description="Outer membrane lipoprotein BamD-like" evidence="3">
    <location>
        <begin position="130"/>
        <end position="253"/>
    </location>
</feature>
<evidence type="ECO:0000256" key="1">
    <source>
        <dbReference type="ARBA" id="ARBA00022729"/>
    </source>
</evidence>
<protein>
    <recommendedName>
        <fullName evidence="2">Cell division coordinator CpoB</fullName>
    </recommendedName>
</protein>
<dbReference type="AlphaFoldDB" id="A0A318JGD0"/>
<sequence length="253" mass="28013" precursor="true">MKLNSLRTTFLAAALSCTFLPSMASAGIFDDDEARKAILDLRAKVDAVNTKLDSKLETKADKSTALTLANENESLRAEIAKLRGQIEVLTNDLANVQKRQQDFYVDLDNRVRKLEPKRVTVDGQEATVDVSEQRSYDAAMALFKAGDYKSAAPAFSSFLMNNPQSAFAGSAQYWLGFSYFAQRDFRNTILNMQQVVKNYPDHPKAPDALLNIASCHIELKEKPAAKKVLESVLTKYPDTEAAQAAKNRLAALK</sequence>
<dbReference type="InterPro" id="IPR032519">
    <property type="entry name" value="YbgF_tri"/>
</dbReference>
<comment type="caution">
    <text evidence="5">The sequence shown here is derived from an EMBL/GenBank/DDBJ whole genome shotgun (WGS) entry which is preliminary data.</text>
</comment>
<feature type="domain" description="YbgF trimerisation" evidence="4">
    <location>
        <begin position="54"/>
        <end position="117"/>
    </location>
</feature>
<dbReference type="Pfam" id="PF16331">
    <property type="entry name" value="TolA_bind_tri"/>
    <property type="match status" value="1"/>
</dbReference>
<dbReference type="InterPro" id="IPR011990">
    <property type="entry name" value="TPR-like_helical_dom_sf"/>
</dbReference>
<dbReference type="Gene3D" id="1.25.40.10">
    <property type="entry name" value="Tetratricopeptide repeat domain"/>
    <property type="match status" value="1"/>
</dbReference>
<accession>A0A318JGD0</accession>
<keyword evidence="2" id="KW-0574">Periplasm</keyword>
<dbReference type="GO" id="GO:0043093">
    <property type="term" value="P:FtsZ-dependent cytokinesis"/>
    <property type="evidence" value="ECO:0007669"/>
    <property type="project" value="UniProtKB-UniRule"/>
</dbReference>
<evidence type="ECO:0000313" key="5">
    <source>
        <dbReference type="EMBL" id="PXX47646.1"/>
    </source>
</evidence>
<dbReference type="RefSeq" id="WP_110253996.1">
    <property type="nucleotide sequence ID" value="NZ_QJKB01000001.1"/>
</dbReference>